<keyword evidence="2" id="KW-1185">Reference proteome</keyword>
<comment type="caution">
    <text evidence="1">The sequence shown here is derived from an EMBL/GenBank/DDBJ whole genome shotgun (WGS) entry which is preliminary data.</text>
</comment>
<sequence>MRHASIAFSSFIPPPRDIVACSRQFAFDSACEYAAAGFRLNEHWNLSATVAHASHAELCGGPNDGSTRADLALGYKF</sequence>
<dbReference type="InterPro" id="IPR018550">
    <property type="entry name" value="Lipid-A_deacylase-rel"/>
</dbReference>
<dbReference type="RefSeq" id="WP_081788856.1">
    <property type="nucleotide sequence ID" value="NZ_WXFA01000014.1"/>
</dbReference>
<dbReference type="Pfam" id="PF09411">
    <property type="entry name" value="PagL"/>
    <property type="match status" value="1"/>
</dbReference>
<reference evidence="1 2" key="1">
    <citation type="submission" date="2020-01" db="EMBL/GenBank/DDBJ databases">
        <title>Draft genome assembly of Ensifer adhaerens T173.</title>
        <authorList>
            <person name="Craig J.E."/>
            <person name="Stinchcombe J.R."/>
        </authorList>
    </citation>
    <scope>NUCLEOTIDE SEQUENCE [LARGE SCALE GENOMIC DNA]</scope>
    <source>
        <strain evidence="1 2">T173</strain>
    </source>
</reference>
<dbReference type="AlphaFoldDB" id="A0AAW4FPG2"/>
<evidence type="ECO:0008006" key="3">
    <source>
        <dbReference type="Google" id="ProtNLM"/>
    </source>
</evidence>
<evidence type="ECO:0000313" key="2">
    <source>
        <dbReference type="Proteomes" id="UP000744980"/>
    </source>
</evidence>
<proteinExistence type="predicted"/>
<dbReference type="Proteomes" id="UP000744980">
    <property type="component" value="Unassembled WGS sequence"/>
</dbReference>
<evidence type="ECO:0000313" key="1">
    <source>
        <dbReference type="EMBL" id="MBM3093213.1"/>
    </source>
</evidence>
<gene>
    <name evidence="1" type="ORF">GFB56_20805</name>
</gene>
<organism evidence="1 2">
    <name type="scientific">Ensifer canadensis</name>
    <dbReference type="NCBI Taxonomy" id="555315"/>
    <lineage>
        <taxon>Bacteria</taxon>
        <taxon>Pseudomonadati</taxon>
        <taxon>Pseudomonadota</taxon>
        <taxon>Alphaproteobacteria</taxon>
        <taxon>Hyphomicrobiales</taxon>
        <taxon>Rhizobiaceae</taxon>
        <taxon>Sinorhizobium/Ensifer group</taxon>
        <taxon>Ensifer</taxon>
    </lineage>
</organism>
<dbReference type="EMBL" id="WXFA01000014">
    <property type="protein sequence ID" value="MBM3093213.1"/>
    <property type="molecule type" value="Genomic_DNA"/>
</dbReference>
<accession>A0AAW4FPG2</accession>
<protein>
    <recommendedName>
        <fullName evidence="3">Lipid A 3-O-deacylase</fullName>
    </recommendedName>
</protein>
<name>A0AAW4FPG2_9HYPH</name>